<evidence type="ECO:0000256" key="2">
    <source>
        <dbReference type="ARBA" id="ARBA00011738"/>
    </source>
</evidence>
<evidence type="ECO:0000313" key="9">
    <source>
        <dbReference type="EMBL" id="RKP36491.1"/>
    </source>
</evidence>
<dbReference type="STRING" id="215637.A0A4P9ZUE4"/>
<evidence type="ECO:0000256" key="4">
    <source>
        <dbReference type="ARBA" id="ARBA00023002"/>
    </source>
</evidence>
<dbReference type="GO" id="GO:0004155">
    <property type="term" value="F:6,7-dihydropteridine reductase activity"/>
    <property type="evidence" value="ECO:0007669"/>
    <property type="project" value="UniProtKB-EC"/>
</dbReference>
<dbReference type="Gene3D" id="3.40.50.720">
    <property type="entry name" value="NAD(P)-binding Rossmann-like Domain"/>
    <property type="match status" value="1"/>
</dbReference>
<dbReference type="PANTHER" id="PTHR15104:SF0">
    <property type="entry name" value="DIHYDROPTERIDINE REDUCTASE"/>
    <property type="match status" value="1"/>
</dbReference>
<dbReference type="GO" id="GO:0005737">
    <property type="term" value="C:cytoplasm"/>
    <property type="evidence" value="ECO:0007669"/>
    <property type="project" value="TreeGrafter"/>
</dbReference>
<evidence type="ECO:0000256" key="8">
    <source>
        <dbReference type="ARBA" id="ARBA00041348"/>
    </source>
</evidence>
<accession>A0A4P9ZUE4</accession>
<dbReference type="PANTHER" id="PTHR15104">
    <property type="entry name" value="DIHYDROPTERIDINE REDUCTASE"/>
    <property type="match status" value="1"/>
</dbReference>
<evidence type="ECO:0000256" key="3">
    <source>
        <dbReference type="ARBA" id="ARBA00022857"/>
    </source>
</evidence>
<dbReference type="GO" id="GO:0006559">
    <property type="term" value="P:L-phenylalanine catabolic process"/>
    <property type="evidence" value="ECO:0007669"/>
    <property type="project" value="TreeGrafter"/>
</dbReference>
<dbReference type="Proteomes" id="UP000268162">
    <property type="component" value="Unassembled WGS sequence"/>
</dbReference>
<evidence type="ECO:0000256" key="1">
    <source>
        <dbReference type="ARBA" id="ARBA00006484"/>
    </source>
</evidence>
<dbReference type="InterPro" id="IPR020904">
    <property type="entry name" value="Sc_DH/Rdtase_CS"/>
</dbReference>
<evidence type="ECO:0000256" key="5">
    <source>
        <dbReference type="ARBA" id="ARBA00023007"/>
    </source>
</evidence>
<protein>
    <recommendedName>
        <fullName evidence="7">Dihydropteridine reductase</fullName>
        <ecNumber evidence="6">1.5.1.34</ecNumber>
    </recommendedName>
    <alternativeName>
        <fullName evidence="8">Quinoid dihydropteridine reductase</fullName>
    </alternativeName>
</protein>
<sequence>MASQVIVYGGSGALGTALVKFFKAQSWCVISVDLRSNPEADHSVNLDSALSLEAQAHQVLGGLQPRLDKPVEAVLCVAGGWAGGSVTSSSVFATTDLMWKQSVQSSLIAARIASQHLRAGGLLTLTGAQAAQGGTPGMLGYGMAKAAVHQLTASLADPASGLPQGAWVNAILPVTLDTPANRAGMPDADFSSWTPLSSIAKELFEWASGRHRLPSGSLVKINTQGGETTFSV</sequence>
<comment type="similarity">
    <text evidence="1">Belongs to the short-chain dehydrogenases/reductases (SDR) family.</text>
</comment>
<dbReference type="InterPro" id="IPR036291">
    <property type="entry name" value="NAD(P)-bd_dom_sf"/>
</dbReference>
<dbReference type="Pfam" id="PF13561">
    <property type="entry name" value="adh_short_C2"/>
    <property type="match status" value="1"/>
</dbReference>
<dbReference type="EC" id="1.5.1.34" evidence="6"/>
<dbReference type="AlphaFoldDB" id="A0A4P9ZUE4"/>
<keyword evidence="5" id="KW-0783">Tetrahydrobiopterin biosynthesis</keyword>
<dbReference type="GO" id="GO:0006729">
    <property type="term" value="P:tetrahydrobiopterin biosynthetic process"/>
    <property type="evidence" value="ECO:0007669"/>
    <property type="project" value="UniProtKB-KW"/>
</dbReference>
<reference evidence="10" key="1">
    <citation type="journal article" date="2018" name="Nat. Microbiol.">
        <title>Leveraging single-cell genomics to expand the fungal tree of life.</title>
        <authorList>
            <person name="Ahrendt S.R."/>
            <person name="Quandt C.A."/>
            <person name="Ciobanu D."/>
            <person name="Clum A."/>
            <person name="Salamov A."/>
            <person name="Andreopoulos B."/>
            <person name="Cheng J.F."/>
            <person name="Woyke T."/>
            <person name="Pelin A."/>
            <person name="Henrissat B."/>
            <person name="Reynolds N.K."/>
            <person name="Benny G.L."/>
            <person name="Smith M.E."/>
            <person name="James T.Y."/>
            <person name="Grigoriev I.V."/>
        </authorList>
    </citation>
    <scope>NUCLEOTIDE SEQUENCE [LARGE SCALE GENOMIC DNA]</scope>
    <source>
        <strain evidence="10">RSA 468</strain>
    </source>
</reference>
<keyword evidence="3" id="KW-0521">NADP</keyword>
<dbReference type="PRINTS" id="PR00081">
    <property type="entry name" value="GDHRDH"/>
</dbReference>
<comment type="subunit">
    <text evidence="2">Homodimer.</text>
</comment>
<gene>
    <name evidence="9" type="ORF">BJ085DRAFT_39008</name>
</gene>
<evidence type="ECO:0000256" key="6">
    <source>
        <dbReference type="ARBA" id="ARBA00039153"/>
    </source>
</evidence>
<dbReference type="SUPFAM" id="SSF51735">
    <property type="entry name" value="NAD(P)-binding Rossmann-fold domains"/>
    <property type="match status" value="1"/>
</dbReference>
<name>A0A4P9ZUE4_9FUNG</name>
<dbReference type="EMBL" id="ML002644">
    <property type="protein sequence ID" value="RKP36491.1"/>
    <property type="molecule type" value="Genomic_DNA"/>
</dbReference>
<dbReference type="InterPro" id="IPR002347">
    <property type="entry name" value="SDR_fam"/>
</dbReference>
<dbReference type="GO" id="GO:0070402">
    <property type="term" value="F:NADPH binding"/>
    <property type="evidence" value="ECO:0007669"/>
    <property type="project" value="TreeGrafter"/>
</dbReference>
<evidence type="ECO:0000256" key="7">
    <source>
        <dbReference type="ARBA" id="ARBA00039520"/>
    </source>
</evidence>
<proteinExistence type="inferred from homology"/>
<dbReference type="FunFam" id="3.40.50.720:FF:000157">
    <property type="entry name" value="Quinoid dihydropteridine reductase"/>
    <property type="match status" value="1"/>
</dbReference>
<evidence type="ECO:0000313" key="10">
    <source>
        <dbReference type="Proteomes" id="UP000268162"/>
    </source>
</evidence>
<dbReference type="PROSITE" id="PS00061">
    <property type="entry name" value="ADH_SHORT"/>
    <property type="match status" value="1"/>
</dbReference>
<keyword evidence="10" id="KW-1185">Reference proteome</keyword>
<dbReference type="CDD" id="cd05334">
    <property type="entry name" value="DHPR_SDR_c_like"/>
    <property type="match status" value="1"/>
</dbReference>
<organism evidence="9 10">
    <name type="scientific">Dimargaris cristalligena</name>
    <dbReference type="NCBI Taxonomy" id="215637"/>
    <lineage>
        <taxon>Eukaryota</taxon>
        <taxon>Fungi</taxon>
        <taxon>Fungi incertae sedis</taxon>
        <taxon>Zoopagomycota</taxon>
        <taxon>Kickxellomycotina</taxon>
        <taxon>Dimargaritomycetes</taxon>
        <taxon>Dimargaritales</taxon>
        <taxon>Dimargaritaceae</taxon>
        <taxon>Dimargaris</taxon>
    </lineage>
</organism>
<keyword evidence="4" id="KW-0560">Oxidoreductase</keyword>
<dbReference type="GO" id="GO:0070404">
    <property type="term" value="F:NADH binding"/>
    <property type="evidence" value="ECO:0007669"/>
    <property type="project" value="TreeGrafter"/>
</dbReference>